<keyword evidence="5" id="KW-1185">Reference proteome</keyword>
<proteinExistence type="predicted"/>
<comment type="subcellular location">
    <subcellularLocation>
        <location evidence="1">Cell outer membrane</location>
    </subcellularLocation>
</comment>
<keyword evidence="2" id="KW-0472">Membrane</keyword>
<evidence type="ECO:0000313" key="4">
    <source>
        <dbReference type="EMBL" id="KAA9339833.1"/>
    </source>
</evidence>
<dbReference type="Gene3D" id="2.40.170.20">
    <property type="entry name" value="TonB-dependent receptor, beta-barrel domain"/>
    <property type="match status" value="1"/>
</dbReference>
<evidence type="ECO:0000313" key="5">
    <source>
        <dbReference type="Proteomes" id="UP000326380"/>
    </source>
</evidence>
<dbReference type="EMBL" id="VTWU01000001">
    <property type="protein sequence ID" value="KAA9339833.1"/>
    <property type="molecule type" value="Genomic_DNA"/>
</dbReference>
<keyword evidence="3" id="KW-0998">Cell outer membrane</keyword>
<name>A0A7L4ZSV0_9BACT</name>
<dbReference type="SUPFAM" id="SSF56935">
    <property type="entry name" value="Porins"/>
    <property type="match status" value="1"/>
</dbReference>
<evidence type="ECO:0000256" key="1">
    <source>
        <dbReference type="ARBA" id="ARBA00004442"/>
    </source>
</evidence>
<evidence type="ECO:0000256" key="3">
    <source>
        <dbReference type="ARBA" id="ARBA00023237"/>
    </source>
</evidence>
<dbReference type="Proteomes" id="UP000326380">
    <property type="component" value="Unassembled WGS sequence"/>
</dbReference>
<comment type="caution">
    <text evidence="4">The sequence shown here is derived from an EMBL/GenBank/DDBJ whole genome shotgun (WGS) entry which is preliminary data.</text>
</comment>
<dbReference type="AlphaFoldDB" id="A0A7L4ZSV0"/>
<sequence>MSISSHRRLTLAALLTAAAVPALAQPTRPTTRPKSGKIEEAEIEIVKERENQLPEAARNFDKIQLAPPAKTDRQVRYTFPDFRLPSQNLNPSVRVLTIKQEELAPLQGNYARLGVGNYASLLGQAHLHTTRNPDYAYGLDLDHLSSARGPVDGKNSSVSQSKVQLMGERYNGPTTLGARVNLGRDRANFYGYNPKIEPTPDPDSIKQVFYRVDAQAYLRNRDRDAAFQYDVAAGYRYWKDRFAATEGNVYAQLRTAYYVTEKGRVRLDGDLSFISQKDSAFSLSRPFAQATAVYEQKIGTRLDIGVGGTVGYTGDTINNARQANFFPAVRLGYTVVEDKFVLFGGLGGGLQRVTLYDVTQENAWLGPRQQVADTRRGPTVFFGFNAAPVRNLQASVKVTLSNDRNLYFYNLSRRDTTRYDLVYDPKSTQLMNVHGELIYNAAEKVRVGTKLDYNGYKVKTLAEPFHRPAFQGVFFATYNMYDKLLLGGELYALSSSYGSVRYPVGVPTTQFREAIRTTDAVVDLNLRADYRFSENLSFFVLGNNLLGRKYERFLNYPVKGVNVLAGVGYQF</sequence>
<evidence type="ECO:0000256" key="2">
    <source>
        <dbReference type="ARBA" id="ARBA00023136"/>
    </source>
</evidence>
<reference evidence="4 5" key="1">
    <citation type="submission" date="2019-09" db="EMBL/GenBank/DDBJ databases">
        <title>Genome sequence of Hymenobacter sp. M3.</title>
        <authorList>
            <person name="Srinivasan S."/>
        </authorList>
    </citation>
    <scope>NUCLEOTIDE SEQUENCE [LARGE SCALE GENOMIC DNA]</scope>
    <source>
        <strain evidence="4 5">M3</strain>
    </source>
</reference>
<dbReference type="InterPro" id="IPR036942">
    <property type="entry name" value="Beta-barrel_TonB_sf"/>
</dbReference>
<dbReference type="RefSeq" id="WP_151077534.1">
    <property type="nucleotide sequence ID" value="NZ_CP047647.1"/>
</dbReference>
<dbReference type="GO" id="GO:0009279">
    <property type="term" value="C:cell outer membrane"/>
    <property type="evidence" value="ECO:0007669"/>
    <property type="project" value="UniProtKB-SubCell"/>
</dbReference>
<organism evidence="4 5">
    <name type="scientific">Hymenobacter busanensis</name>
    <dbReference type="NCBI Taxonomy" id="2607656"/>
    <lineage>
        <taxon>Bacteria</taxon>
        <taxon>Pseudomonadati</taxon>
        <taxon>Bacteroidota</taxon>
        <taxon>Cytophagia</taxon>
        <taxon>Cytophagales</taxon>
        <taxon>Hymenobacteraceae</taxon>
        <taxon>Hymenobacter</taxon>
    </lineage>
</organism>
<gene>
    <name evidence="4" type="ORF">F0P96_04245</name>
</gene>
<protein>
    <submittedName>
        <fullName evidence="4">Uncharacterized protein</fullName>
    </submittedName>
</protein>
<accession>A0A7L4ZSV0</accession>